<sequence length="193" mass="21310">MEVGAAAEQQNKHSSGDSSSSNFKMSGVSVEVTHGLLECNRNGSWCDDNEGSWCGDNGGSWCDDSGGSWCNDNDDLWHGGGGSWRGDLRSKMERFHGSQTEKKVIERFRVLQTKKKATKRENNGEIYCSRLSDTDSPRRDMQEQTRGFTKSCSSGELCLSEEPYLWASGCLAQARQGSPKRGRVRLSEPAKVS</sequence>
<proteinExistence type="predicted"/>
<accession>A0A4D6MXE5</accession>
<gene>
    <name evidence="2" type="ORF">DEO72_LG8g2583</name>
</gene>
<dbReference type="Proteomes" id="UP000501690">
    <property type="component" value="Linkage Group LG8"/>
</dbReference>
<evidence type="ECO:0000313" key="3">
    <source>
        <dbReference type="Proteomes" id="UP000501690"/>
    </source>
</evidence>
<name>A0A4D6MXE5_VIGUN</name>
<keyword evidence="3" id="KW-1185">Reference proteome</keyword>
<dbReference type="AlphaFoldDB" id="A0A4D6MXE5"/>
<organism evidence="2 3">
    <name type="scientific">Vigna unguiculata</name>
    <name type="common">Cowpea</name>
    <dbReference type="NCBI Taxonomy" id="3917"/>
    <lineage>
        <taxon>Eukaryota</taxon>
        <taxon>Viridiplantae</taxon>
        <taxon>Streptophyta</taxon>
        <taxon>Embryophyta</taxon>
        <taxon>Tracheophyta</taxon>
        <taxon>Spermatophyta</taxon>
        <taxon>Magnoliopsida</taxon>
        <taxon>eudicotyledons</taxon>
        <taxon>Gunneridae</taxon>
        <taxon>Pentapetalae</taxon>
        <taxon>rosids</taxon>
        <taxon>fabids</taxon>
        <taxon>Fabales</taxon>
        <taxon>Fabaceae</taxon>
        <taxon>Papilionoideae</taxon>
        <taxon>50 kb inversion clade</taxon>
        <taxon>NPAAA clade</taxon>
        <taxon>indigoferoid/millettioid clade</taxon>
        <taxon>Phaseoleae</taxon>
        <taxon>Vigna</taxon>
    </lineage>
</organism>
<protein>
    <submittedName>
        <fullName evidence="2">Uncharacterized protein</fullName>
    </submittedName>
</protein>
<dbReference type="EMBL" id="CP039352">
    <property type="protein sequence ID" value="QCE04547.1"/>
    <property type="molecule type" value="Genomic_DNA"/>
</dbReference>
<reference evidence="2 3" key="1">
    <citation type="submission" date="2019-04" db="EMBL/GenBank/DDBJ databases">
        <title>An improved genome assembly and genetic linkage map for asparagus bean, Vigna unguiculata ssp. sesquipedialis.</title>
        <authorList>
            <person name="Xia Q."/>
            <person name="Zhang R."/>
            <person name="Dong Y."/>
        </authorList>
    </citation>
    <scope>NUCLEOTIDE SEQUENCE [LARGE SCALE GENOMIC DNA]</scope>
    <source>
        <tissue evidence="2">Leaf</tissue>
    </source>
</reference>
<evidence type="ECO:0000313" key="2">
    <source>
        <dbReference type="EMBL" id="QCE04547.1"/>
    </source>
</evidence>
<feature type="region of interest" description="Disordered" evidence="1">
    <location>
        <begin position="1"/>
        <end position="24"/>
    </location>
</feature>
<evidence type="ECO:0000256" key="1">
    <source>
        <dbReference type="SAM" id="MobiDB-lite"/>
    </source>
</evidence>